<dbReference type="AlphaFoldDB" id="A0A3E0H0F8"/>
<protein>
    <submittedName>
        <fullName evidence="2">Necrosis inducing protein (NPP1)</fullName>
    </submittedName>
</protein>
<keyword evidence="1" id="KW-0732">Signal</keyword>
<dbReference type="PIRSF" id="PIRSF029958">
    <property type="entry name" value="Necrosis-inducing_protein"/>
    <property type="match status" value="1"/>
</dbReference>
<keyword evidence="3" id="KW-1185">Reference proteome</keyword>
<dbReference type="InterPro" id="IPR008701">
    <property type="entry name" value="NPP1"/>
</dbReference>
<organism evidence="2 3">
    <name type="scientific">Kutzneria buriramensis</name>
    <dbReference type="NCBI Taxonomy" id="1045776"/>
    <lineage>
        <taxon>Bacteria</taxon>
        <taxon>Bacillati</taxon>
        <taxon>Actinomycetota</taxon>
        <taxon>Actinomycetes</taxon>
        <taxon>Pseudonocardiales</taxon>
        <taxon>Pseudonocardiaceae</taxon>
        <taxon>Kutzneria</taxon>
    </lineage>
</organism>
<dbReference type="PANTHER" id="PTHR33657">
    <property type="entry name" value="DOMAIN PROTEIN, PUTATIVE (AFU_ORTHOLOGUE AFUA_5G00600)-RELATED"/>
    <property type="match status" value="1"/>
</dbReference>
<dbReference type="Pfam" id="PF05630">
    <property type="entry name" value="NPP1"/>
    <property type="match status" value="1"/>
</dbReference>
<comment type="caution">
    <text evidence="2">The sequence shown here is derived from an EMBL/GenBank/DDBJ whole genome shotgun (WGS) entry which is preliminary data.</text>
</comment>
<evidence type="ECO:0000313" key="3">
    <source>
        <dbReference type="Proteomes" id="UP000256269"/>
    </source>
</evidence>
<evidence type="ECO:0000256" key="1">
    <source>
        <dbReference type="SAM" id="SignalP"/>
    </source>
</evidence>
<feature type="chain" id="PRO_5017591341" evidence="1">
    <location>
        <begin position="34"/>
        <end position="261"/>
    </location>
</feature>
<dbReference type="PANTHER" id="PTHR33657:SF6">
    <property type="entry name" value="SECRETED PROTEIN"/>
    <property type="match status" value="1"/>
</dbReference>
<dbReference type="Proteomes" id="UP000256269">
    <property type="component" value="Unassembled WGS sequence"/>
</dbReference>
<name>A0A3E0H0F8_9PSEU</name>
<feature type="signal peptide" evidence="1">
    <location>
        <begin position="1"/>
        <end position="33"/>
    </location>
</feature>
<dbReference type="EMBL" id="QUNO01000016">
    <property type="protein sequence ID" value="REH36279.1"/>
    <property type="molecule type" value="Genomic_DNA"/>
</dbReference>
<proteinExistence type="predicted"/>
<gene>
    <name evidence="2" type="ORF">BCF44_116148</name>
</gene>
<evidence type="ECO:0000313" key="2">
    <source>
        <dbReference type="EMBL" id="REH36279.1"/>
    </source>
</evidence>
<accession>A0A3E0H0F8</accession>
<reference evidence="2 3" key="1">
    <citation type="submission" date="2018-08" db="EMBL/GenBank/DDBJ databases">
        <title>Genomic Encyclopedia of Archaeal and Bacterial Type Strains, Phase II (KMG-II): from individual species to whole genera.</title>
        <authorList>
            <person name="Goeker M."/>
        </authorList>
    </citation>
    <scope>NUCLEOTIDE SEQUENCE [LARGE SCALE GENOMIC DNA]</scope>
    <source>
        <strain evidence="2 3">DSM 45791</strain>
    </source>
</reference>
<sequence length="261" mass="28946">MHHEEWMLRTLSALATASAVAVLALSLPIPAEAAILTPLPQNADGWEQSFSPAYDYDGDGCYATAAIDPNGNLNPELKLGGDVNGHCHDPAQLQNSNTYSRELCNNGWCAVMYASYFEKDQATLGPLAIGHTHDWEHVVVWINIAENQVDYVSTSQHSTWKWYPRSQVRFDGTHPKVVYHKDGASTHFFRLANNNDEPAENYTHNWFYPPLVGWNGYPSQALKDKLMTANFGEATIKINDGNFAYGLAHSEPPGIPFNPNG</sequence>